<dbReference type="OrthoDB" id="270763at2759"/>
<dbReference type="GO" id="GO:0032543">
    <property type="term" value="P:mitochondrial translation"/>
    <property type="evidence" value="ECO:0007669"/>
    <property type="project" value="TreeGrafter"/>
</dbReference>
<feature type="region of interest" description="Disordered" evidence="8">
    <location>
        <begin position="30"/>
        <end position="52"/>
    </location>
</feature>
<keyword evidence="3" id="KW-0689">Ribosomal protein</keyword>
<proteinExistence type="inferred from homology"/>
<keyword evidence="10" id="KW-1185">Reference proteome</keyword>
<dbReference type="GO" id="GO:0005762">
    <property type="term" value="C:mitochondrial large ribosomal subunit"/>
    <property type="evidence" value="ECO:0007669"/>
    <property type="project" value="TreeGrafter"/>
</dbReference>
<dbReference type="GO" id="GO:0003735">
    <property type="term" value="F:structural constituent of ribosome"/>
    <property type="evidence" value="ECO:0007669"/>
    <property type="project" value="InterPro"/>
</dbReference>
<dbReference type="AlphaFoldDB" id="A0A0D2NR10"/>
<name>A0A0D2NR10_HYPSF</name>
<reference evidence="10" key="1">
    <citation type="submission" date="2014-04" db="EMBL/GenBank/DDBJ databases">
        <title>Evolutionary Origins and Diversification of the Mycorrhizal Mutualists.</title>
        <authorList>
            <consortium name="DOE Joint Genome Institute"/>
            <consortium name="Mycorrhizal Genomics Consortium"/>
            <person name="Kohler A."/>
            <person name="Kuo A."/>
            <person name="Nagy L.G."/>
            <person name="Floudas D."/>
            <person name="Copeland A."/>
            <person name="Barry K.W."/>
            <person name="Cichocki N."/>
            <person name="Veneault-Fourrey C."/>
            <person name="LaButti K."/>
            <person name="Lindquist E.A."/>
            <person name="Lipzen A."/>
            <person name="Lundell T."/>
            <person name="Morin E."/>
            <person name="Murat C."/>
            <person name="Riley R."/>
            <person name="Ohm R."/>
            <person name="Sun H."/>
            <person name="Tunlid A."/>
            <person name="Henrissat B."/>
            <person name="Grigoriev I.V."/>
            <person name="Hibbett D.S."/>
            <person name="Martin F."/>
        </authorList>
    </citation>
    <scope>NUCLEOTIDE SEQUENCE [LARGE SCALE GENOMIC DNA]</scope>
    <source>
        <strain evidence="10">FD-334 SS-4</strain>
    </source>
</reference>
<evidence type="ECO:0000256" key="7">
    <source>
        <dbReference type="ARBA" id="ARBA00035399"/>
    </source>
</evidence>
<dbReference type="STRING" id="945553.A0A0D2NR10"/>
<keyword evidence="5" id="KW-0687">Ribonucleoprotein</keyword>
<evidence type="ECO:0000256" key="3">
    <source>
        <dbReference type="ARBA" id="ARBA00022980"/>
    </source>
</evidence>
<evidence type="ECO:0000256" key="2">
    <source>
        <dbReference type="ARBA" id="ARBA00009254"/>
    </source>
</evidence>
<dbReference type="Gene3D" id="6.10.330.20">
    <property type="match status" value="1"/>
</dbReference>
<sequence>MVGLAMFSLTRSTAKRAPRDLIRSLSVAVSTEIKQPQSPPTGKAGPSHGRSRIAKRAHELPLLSNAKIPVPDDHGLYAFFRQKTGSKDADQGQLSTGRAWEAAELRNKSFKDLHTLWFPWTEFAT</sequence>
<dbReference type="InterPro" id="IPR010729">
    <property type="entry name" value="Ribosomal_uL29_mit"/>
</dbReference>
<organism evidence="9 10">
    <name type="scientific">Hypholoma sublateritium (strain FD-334 SS-4)</name>
    <dbReference type="NCBI Taxonomy" id="945553"/>
    <lineage>
        <taxon>Eukaryota</taxon>
        <taxon>Fungi</taxon>
        <taxon>Dikarya</taxon>
        <taxon>Basidiomycota</taxon>
        <taxon>Agaricomycotina</taxon>
        <taxon>Agaricomycetes</taxon>
        <taxon>Agaricomycetidae</taxon>
        <taxon>Agaricales</taxon>
        <taxon>Agaricineae</taxon>
        <taxon>Strophariaceae</taxon>
        <taxon>Hypholoma</taxon>
    </lineage>
</organism>
<comment type="subcellular location">
    <subcellularLocation>
        <location evidence="1">Mitochondrion</location>
    </subcellularLocation>
</comment>
<comment type="similarity">
    <text evidence="2">Belongs to the universal ribosomal protein uL29 family.</text>
</comment>
<evidence type="ECO:0000313" key="10">
    <source>
        <dbReference type="Proteomes" id="UP000054270"/>
    </source>
</evidence>
<dbReference type="PANTHER" id="PTHR21183:SF18">
    <property type="entry name" value="LARGE RIBOSOMAL SUBUNIT PROTEIN UL29M"/>
    <property type="match status" value="1"/>
</dbReference>
<evidence type="ECO:0000256" key="1">
    <source>
        <dbReference type="ARBA" id="ARBA00004173"/>
    </source>
</evidence>
<evidence type="ECO:0000256" key="5">
    <source>
        <dbReference type="ARBA" id="ARBA00023274"/>
    </source>
</evidence>
<dbReference type="PANTHER" id="PTHR21183">
    <property type="entry name" value="RIBOSOMAL PROTEIN L47, MITOCHONDRIAL-RELATED"/>
    <property type="match status" value="1"/>
</dbReference>
<evidence type="ECO:0000256" key="8">
    <source>
        <dbReference type="SAM" id="MobiDB-lite"/>
    </source>
</evidence>
<accession>A0A0D2NR10</accession>
<keyword evidence="4" id="KW-0496">Mitochondrion</keyword>
<protein>
    <recommendedName>
        <fullName evidence="6">Large ribosomal subunit protein uL29m</fullName>
    </recommendedName>
    <alternativeName>
        <fullName evidence="7">54S ribosomal protein L4, mitochondrial</fullName>
    </alternativeName>
</protein>
<evidence type="ECO:0000313" key="9">
    <source>
        <dbReference type="EMBL" id="KJA21184.1"/>
    </source>
</evidence>
<gene>
    <name evidence="9" type="ORF">HYPSUDRAFT_203160</name>
</gene>
<evidence type="ECO:0000256" key="6">
    <source>
        <dbReference type="ARBA" id="ARBA00035289"/>
    </source>
</evidence>
<evidence type="ECO:0000256" key="4">
    <source>
        <dbReference type="ARBA" id="ARBA00023128"/>
    </source>
</evidence>
<dbReference type="EMBL" id="KN817560">
    <property type="protein sequence ID" value="KJA21184.1"/>
    <property type="molecule type" value="Genomic_DNA"/>
</dbReference>
<dbReference type="Pfam" id="PF06984">
    <property type="entry name" value="MRP-L47"/>
    <property type="match status" value="1"/>
</dbReference>
<dbReference type="Proteomes" id="UP000054270">
    <property type="component" value="Unassembled WGS sequence"/>
</dbReference>
<dbReference type="InterPro" id="IPR038340">
    <property type="entry name" value="MRP-L47_sf"/>
</dbReference>